<keyword evidence="2" id="KW-1185">Reference proteome</keyword>
<reference evidence="1 2" key="1">
    <citation type="journal article" date="2023" name="IMA Fungus">
        <title>Comparative genomic study of the Penicillium genus elucidates a diverse pangenome and 15 lateral gene transfer events.</title>
        <authorList>
            <person name="Petersen C."/>
            <person name="Sorensen T."/>
            <person name="Nielsen M.R."/>
            <person name="Sondergaard T.E."/>
            <person name="Sorensen J.L."/>
            <person name="Fitzpatrick D.A."/>
            <person name="Frisvad J.C."/>
            <person name="Nielsen K.L."/>
        </authorList>
    </citation>
    <scope>NUCLEOTIDE SEQUENCE [LARGE SCALE GENOMIC DNA]</scope>
    <source>
        <strain evidence="1 2">IBT 3361</strain>
    </source>
</reference>
<dbReference type="Proteomes" id="UP001220256">
    <property type="component" value="Unassembled WGS sequence"/>
</dbReference>
<feature type="non-terminal residue" evidence="1">
    <location>
        <position position="1"/>
    </location>
</feature>
<dbReference type="SUPFAM" id="SSF53756">
    <property type="entry name" value="UDP-Glycosyltransferase/glycogen phosphorylase"/>
    <property type="match status" value="1"/>
</dbReference>
<dbReference type="Pfam" id="PF00982">
    <property type="entry name" value="Glyco_transf_20"/>
    <property type="match status" value="2"/>
</dbReference>
<comment type="caution">
    <text evidence="1">The sequence shown here is derived from an EMBL/GenBank/DDBJ whole genome shotgun (WGS) entry which is preliminary data.</text>
</comment>
<accession>A0ABQ8WDW7</accession>
<proteinExistence type="predicted"/>
<dbReference type="PANTHER" id="PTHR10788:SF106">
    <property type="entry name" value="BCDNA.GH08860"/>
    <property type="match status" value="1"/>
</dbReference>
<evidence type="ECO:0000313" key="2">
    <source>
        <dbReference type="Proteomes" id="UP001220256"/>
    </source>
</evidence>
<dbReference type="InterPro" id="IPR001830">
    <property type="entry name" value="Glyco_trans_20"/>
</dbReference>
<dbReference type="EMBL" id="JAPVEB010000004">
    <property type="protein sequence ID" value="KAJ5264832.1"/>
    <property type="molecule type" value="Genomic_DNA"/>
</dbReference>
<dbReference type="Gene3D" id="3.40.50.2000">
    <property type="entry name" value="Glycogen Phosphorylase B"/>
    <property type="match status" value="2"/>
</dbReference>
<protein>
    <submittedName>
        <fullName evidence="1">Alpha-trehalose-phosphate synthase</fullName>
    </submittedName>
</protein>
<organism evidence="1 2">
    <name type="scientific">Penicillium chrysogenum</name>
    <name type="common">Penicillium notatum</name>
    <dbReference type="NCBI Taxonomy" id="5076"/>
    <lineage>
        <taxon>Eukaryota</taxon>
        <taxon>Fungi</taxon>
        <taxon>Dikarya</taxon>
        <taxon>Ascomycota</taxon>
        <taxon>Pezizomycotina</taxon>
        <taxon>Eurotiomycetes</taxon>
        <taxon>Eurotiomycetidae</taxon>
        <taxon>Eurotiales</taxon>
        <taxon>Aspergillaceae</taxon>
        <taxon>Penicillium</taxon>
        <taxon>Penicillium chrysogenum species complex</taxon>
    </lineage>
</organism>
<name>A0ABQ8WDW7_PENCH</name>
<gene>
    <name evidence="1" type="ORF">N7505_007625</name>
</gene>
<evidence type="ECO:0000313" key="1">
    <source>
        <dbReference type="EMBL" id="KAJ5264832.1"/>
    </source>
</evidence>
<sequence>AAKLALTKNNGNCLSCLQQRDVARRFSGESSQSLICTPTVFPSPLSAPKMASMTSPCHQEACGMLGPEVEVVKQRYSLITPVKRLSTSAPGRHTKKASRLFTKAISDEVRDDDLVWVYDYNLMLLPEMLRKELARSKQSVKVGFFLHTPFPSREIYRILPVRNGILLGVSHCGIIGLHALHTYDYTRHFLSSCSRLLSKKFFEKRMTRSALRGWNKSSRASSSSLVLSVWTILRECRRSCMRRSANLPWVGKVVNRRTKPTRCRRVLKPAAVVNESVSRIKGKFTTVEYMSIHFLYKSVNTHELVALYAASNALRRVSHAQKFDGGLCLSGFAGATQSLNNDSVIFNPWRPVELASAYREAVTMDDEQRILKFAKLEKNVPKCTIYERWSCPSCEAAANLISSAIWGQSFFTELT</sequence>
<dbReference type="PANTHER" id="PTHR10788">
    <property type="entry name" value="TREHALOSE-6-PHOSPHATE SYNTHASE"/>
    <property type="match status" value="1"/>
</dbReference>